<evidence type="ECO:0000256" key="1">
    <source>
        <dbReference type="ARBA" id="ARBA00023002"/>
    </source>
</evidence>
<sequence>MIAVARGTTRTAAITIIGGGIMGAVLAYQLARRGMREVVVLERETVASGSIGRATGGLRQQFADELDIIFAREGLRFYRQFIAEMQAEAVPASPPPPPFYQYGYLFLVSDDEAWQAMQGYVALQQRLGVPSELLTPMEVVARWPGLSLITEDLRGASFCSTDGYTDPAAMTRALIGAARRLGVEVYEQCPVLAIQTTRGRVQAVQTSQGRVATPLVINATGVYAALTARLVGIDDLPVYPLRRQLYLCEAVAGLPAELPMVVDQATGFHFRWRDGGLLLGLPHQPSPAEQAASRALETPAFDLTLDPGVWPQIERVIPRRFPALAGLRLRRAWAGLYEMTPDEHPVLGPTEVEGFLCACGFSGHGLMHAPLAAQLLTDYLTTGKSSTLDIEQFGLQRFREGRLLPATRLL</sequence>
<comment type="caution">
    <text evidence="4">The sequence shown here is derived from an EMBL/GenBank/DDBJ whole genome shotgun (WGS) entry which is preliminary data.</text>
</comment>
<dbReference type="EMBL" id="MCIF01000002">
    <property type="protein sequence ID" value="RAQ94873.1"/>
    <property type="molecule type" value="Genomic_DNA"/>
</dbReference>
<dbReference type="Gene3D" id="3.30.9.10">
    <property type="entry name" value="D-Amino Acid Oxidase, subunit A, domain 2"/>
    <property type="match status" value="1"/>
</dbReference>
<gene>
    <name evidence="4" type="ORF">A4R35_04945</name>
</gene>
<dbReference type="InterPro" id="IPR036188">
    <property type="entry name" value="FAD/NAD-bd_sf"/>
</dbReference>
<evidence type="ECO:0000259" key="3">
    <source>
        <dbReference type="Pfam" id="PF01266"/>
    </source>
</evidence>
<dbReference type="PANTHER" id="PTHR13847">
    <property type="entry name" value="SARCOSINE DEHYDROGENASE-RELATED"/>
    <property type="match status" value="1"/>
</dbReference>
<feature type="transmembrane region" description="Helical" evidence="2">
    <location>
        <begin position="12"/>
        <end position="31"/>
    </location>
</feature>
<accession>A0A328VGV3</accession>
<dbReference type="Proteomes" id="UP000248706">
    <property type="component" value="Unassembled WGS sequence"/>
</dbReference>
<dbReference type="InterPro" id="IPR006076">
    <property type="entry name" value="FAD-dep_OxRdtase"/>
</dbReference>
<dbReference type="SUPFAM" id="SSF54373">
    <property type="entry name" value="FAD-linked reductases, C-terminal domain"/>
    <property type="match status" value="1"/>
</dbReference>
<organism evidence="4 5">
    <name type="scientific">Thermogemmatispora tikiterensis</name>
    <dbReference type="NCBI Taxonomy" id="1825093"/>
    <lineage>
        <taxon>Bacteria</taxon>
        <taxon>Bacillati</taxon>
        <taxon>Chloroflexota</taxon>
        <taxon>Ktedonobacteria</taxon>
        <taxon>Thermogemmatisporales</taxon>
        <taxon>Thermogemmatisporaceae</taxon>
        <taxon>Thermogemmatispora</taxon>
    </lineage>
</organism>
<dbReference type="Pfam" id="PF01266">
    <property type="entry name" value="DAO"/>
    <property type="match status" value="1"/>
</dbReference>
<evidence type="ECO:0000313" key="4">
    <source>
        <dbReference type="EMBL" id="RAQ94873.1"/>
    </source>
</evidence>
<keyword evidence="5" id="KW-1185">Reference proteome</keyword>
<keyword evidence="2" id="KW-1133">Transmembrane helix</keyword>
<protein>
    <recommendedName>
        <fullName evidence="3">FAD dependent oxidoreductase domain-containing protein</fullName>
    </recommendedName>
</protein>
<keyword evidence="1" id="KW-0560">Oxidoreductase</keyword>
<evidence type="ECO:0000313" key="5">
    <source>
        <dbReference type="Proteomes" id="UP000248706"/>
    </source>
</evidence>
<dbReference type="Gene3D" id="3.50.50.60">
    <property type="entry name" value="FAD/NAD(P)-binding domain"/>
    <property type="match status" value="1"/>
</dbReference>
<dbReference type="GO" id="GO:0016491">
    <property type="term" value="F:oxidoreductase activity"/>
    <property type="evidence" value="ECO:0007669"/>
    <property type="project" value="UniProtKB-KW"/>
</dbReference>
<evidence type="ECO:0000256" key="2">
    <source>
        <dbReference type="SAM" id="Phobius"/>
    </source>
</evidence>
<keyword evidence="2" id="KW-0812">Transmembrane</keyword>
<keyword evidence="2" id="KW-0472">Membrane</keyword>
<feature type="domain" description="FAD dependent oxidoreductase" evidence="3">
    <location>
        <begin position="14"/>
        <end position="378"/>
    </location>
</feature>
<reference evidence="4 5" key="1">
    <citation type="submission" date="2016-08" db="EMBL/GenBank/DDBJ databases">
        <title>Analysis of Carbohydrate Active Enzymes in Thermogemmatispora T81 Reveals Carbohydrate Degradation Ability.</title>
        <authorList>
            <person name="Tomazini A."/>
            <person name="Lal S."/>
            <person name="Stott M."/>
            <person name="Henrissat B."/>
            <person name="Polikarpov I."/>
            <person name="Sparling R."/>
            <person name="Levin D.B."/>
        </authorList>
    </citation>
    <scope>NUCLEOTIDE SEQUENCE [LARGE SCALE GENOMIC DNA]</scope>
    <source>
        <strain evidence="4 5">T81</strain>
    </source>
</reference>
<proteinExistence type="predicted"/>
<dbReference type="PANTHER" id="PTHR13847:SF287">
    <property type="entry name" value="FAD-DEPENDENT OXIDOREDUCTASE DOMAIN-CONTAINING PROTEIN 1"/>
    <property type="match status" value="1"/>
</dbReference>
<dbReference type="GO" id="GO:0005737">
    <property type="term" value="C:cytoplasm"/>
    <property type="evidence" value="ECO:0007669"/>
    <property type="project" value="TreeGrafter"/>
</dbReference>
<dbReference type="AlphaFoldDB" id="A0A328VGV3"/>
<dbReference type="SUPFAM" id="SSF51905">
    <property type="entry name" value="FAD/NAD(P)-binding domain"/>
    <property type="match status" value="1"/>
</dbReference>
<name>A0A328VGV3_9CHLR</name>